<comment type="similarity">
    <text evidence="2">Belongs to the ATP-dependent AMP-binding enzyme family.</text>
</comment>
<dbReference type="SUPFAM" id="SSF53335">
    <property type="entry name" value="S-adenosyl-L-methionine-dependent methyltransferases"/>
    <property type="match status" value="1"/>
</dbReference>
<dbReference type="FunFam" id="1.10.1200.10:FF:000016">
    <property type="entry name" value="Non-ribosomal peptide synthase"/>
    <property type="match status" value="1"/>
</dbReference>
<dbReference type="Pfam" id="PF00668">
    <property type="entry name" value="Condensation"/>
    <property type="match status" value="3"/>
</dbReference>
<dbReference type="GO" id="GO:0009403">
    <property type="term" value="P:toxin biosynthetic process"/>
    <property type="evidence" value="ECO:0007669"/>
    <property type="project" value="UniProtKB-ARBA"/>
</dbReference>
<dbReference type="PANTHER" id="PTHR45527">
    <property type="entry name" value="NONRIBOSOMAL PEPTIDE SYNTHETASE"/>
    <property type="match status" value="1"/>
</dbReference>
<sequence length="3060" mass="333405">MSSSRDNMSGLSLEEKRKLLAELLAKSGKSAPRIFPLSSGQKALWLLQQQEPEGAAYNTPFALRIRSQIDVGAFKRAFEMVAARHPSLRTTVASTADGQLLQTSHPTLEPHFAHIDATGWAAEQLQAAVVRAYRQPFSLERGPLFRGDLFSTQPNDHVLLITVHHIVYDGWSAGIIQQELTQLYQALSRSEQPSLAPVTGSYADFVAQQAELISGGVGRTHWEYWQKKLSGELPVLTLPADRSRSALAANRSGACSLKLQPELTNRIKELAQSAEATPFVVLLSAYAALLGRLARQEDLLIGSPTTGRLGTAFHGVVGYFANSVALRADLSGAPSTRKLIARMRDVVHEALANQDFPFASLVERLGIARRPGVSPIFQASMTFHSSREGGDAMALWATHDEESRVRWGNLELEPYSLSDQETQFDLTLEMWEARGVFAGALRFNRALFNDGTVSLWRGYFEKLLEQMVRSPDEPIARLALAEPATVAQAQVGTPPASQLDRAGGSTITAWFEAQAARTPDATALSFGDVHLSYAELNARANVLAHELRNRGVGPESLVGICVERSAELVIAILGVVKAGGAYVPLDPSSPRERLALILEDADVSALVTETKRVSELPTEKVSTIFVDSLQWQEGQRAPNPAPGITPDNAAYVIYTSGSTGRPKGVIVTHSNATRLFTTTDALYGFGSGDVWTLFHSAAFDFSVWELWGALFYGGRLVVVPHWMTRSPEAFGDLIAREKVTVLNQTPSAFRALLRAPSIADGVGGRGLKWIIFGGEALDAATVRPWFERYSDAGTRLINMYGITETTVHVTYHHVTEADLSSAASLIGRPIPDLVISLRDEHGQSVPDGVPGEMYVGGAGVARGYLKRPELTAQRFIEDPASPGAHLYRSGDLAIRQQDGTFTYLGRIDDQVKIRGFRIELGEIQAVIARHPAVADAYVSTYERSADDRRIAAYVVPKQGAAEMLLSSASDGGNSGIGDTHVGDWKSLYDELYARSAGESQTDPSFNIAGWNSSYSGAPLSAEAMKEWVNHTVQQVLDRSPSRVLEIGCGTGLLLTRIAPSTAAYWATDVSGVVVNMLRESTKKTPGLEHARLFHCAADQLASIDFGDERFGAVILNSVIQYFPSAEYLARALETASARVSTGGFIFVGDVRNLRLLEAFHASIVLAQSSGTLEPHTLKGRVAQRLAGEEELVLDPNFFWALKQRIPRLSHVEIRPKRGVCLNELTRFRYDVLLHLDAPPAPAPDVVWGPGNVSLSELQARLSQGSAHRIGLRGIRNARVEAALEALSSLSDQTPSRPGSFEKLRRRLLDRDGSFPASELEPGIDPMALEKLAGEFSFDLSLDWSRGGVDGSIDAVFTRRASQGAPGVAGSPMGPIALFGSAPEVVPSARHANDPLRGRLERRLESDLRKRAQEHLPDYMVPASIMVVDVIPLTGNGKVDRRALPVPAAPQGLETAYVEPRTGEEEILVSIFAELLGAERVGVHESFFDLGGHSLLATQVVSRVRSVFGVDVPLRTLFDSPTVGGLAAAVQQLRKRSGAVALDFSSPMERPTQIPLSSSQERLWVLDRIEETRAPIYIIPLVLRLRGSLNQEALRQSLDWIIQRHEVLRTRFPSVGGQPVQEIASELRSELPPSEDLGHSPGASEAEISRLIQEQAGLEVSRPFDLERGPLFRMRLLRIAEGDHVLVLTMHHIISDGWSVGLLARELAAGYNAIRSRRELVLPALPVQYADFALWQRQMLREGALSESIEAHKQRLAGAPTLLELPSDRPRAGAPSFKGGVVRFSVDRSLTARLKEMSRREGATLYMTLLSVYSAYLSRLSGKQDLIIGSPVANRNRAATEPLIGFFVNTLALRVDLSGDPTFLELLTRVRRTALDAYADQDVPFEKLVEAASPERSLSSQPLVQVMFALQNAPFSPPALEGLNVELLELDSITSKFDLTLSMQETADGLVGLLEYSAELFDRSRIERMAEHLVVLLREAVEHPERRVPELNILDAREAGRLAEWSVGPSAPAAPGTVLEMFQAHAARAPDAIAIERGDLRLTYAELDQRSTRLARHLVTLGFGPEKRAALCLSASVEFIVSVLGVWKAGGAYVPVDPEYPEARVDHMLEDSSAELLLTVRAAGERPRFKGRTLWLDEEVPEHVNPPVLGLPIADSAAYVIYTSGSTGKPKGAVLEHRGLANISAVSHQVFSLGQDSVVLQFASPSFDASVWELAMSLSSGARLVLPTAETSRAGEGLAELLTSKRITLTLLPPSTMAALPEGAYPDLRVLISGGEACSAELVKKWAVGARRFFNAYGPTETTICATLAELKPDQAGTPPIGRPLPGLVVRILDAAQRQVPIGVPGELCIGGVAVARGYHGLEALTRERFIRDTLSTNPDDRLYRSGDLGRWRSDGGIDYLGRFDHQVKLRGYRIELGEVEAAITSHPGVQQALITVHKSQLVAYAVGRSGAVPTVSALREHAKARLPAYMVPVHILLLDAFPMTPNGKIDRKKLPEPVQAQGAETFAAPQTHYEQILAQIWAAVLKKEPIGIHDNFFALGGDSILGLQIISRATQQGLRLRPRQLFEHQTISELAKVASSAQVLHAEQGRVTGSVPLTPIQRWYFEQERVEPQHFNMAVLLEVEPNLDLAVLRRALEAVELHHDVLRIRYRRDGAGWSQEHAEGDACGIALEEADVAGSAGLEEAMVRLHGSLDLERGPLMRAAFLRLGAGSARLALVAHHLLVDVVSWGIIVEDLLTVYDRLSKGQPAGLQPKTTSFQHWARRLEAYAASPNARAEVDAWLAAGRQDGSQELPLHDPNASDTVGEASTIVSWLEGDETQLLLSEVPTAYDVKVNEALIAALARTLSGWTGQNTVRIDLDGHGREFLFEDVDLSRTVGWFAALFPLRLHVGAKESSREALAKVKDALRRIPSGGIGYGVLRHLTPDASIRSRLQAVAQSGVVFNYLGQMGAIPEHGAFRGVAKEGLGPLQSSRAARPHRIEINAAIEAGQRLRVNWTFGPKVLHAETVERLSSAFITHLRALIRERTEPAAAVRVAADFPAARLSAKDLKRVLTQTKKPR</sequence>
<dbReference type="CDD" id="cd02440">
    <property type="entry name" value="AdoMet_MTases"/>
    <property type="match status" value="1"/>
</dbReference>
<dbReference type="FunFam" id="3.40.50.980:FF:000001">
    <property type="entry name" value="Non-ribosomal peptide synthetase"/>
    <property type="match status" value="2"/>
</dbReference>
<dbReference type="FunFam" id="3.30.300.30:FF:000010">
    <property type="entry name" value="Enterobactin synthetase component F"/>
    <property type="match status" value="1"/>
</dbReference>
<dbReference type="Gene3D" id="3.40.50.12780">
    <property type="entry name" value="N-terminal domain of ligase-like"/>
    <property type="match status" value="2"/>
</dbReference>
<dbReference type="SMART" id="SM00823">
    <property type="entry name" value="PKS_PP"/>
    <property type="match status" value="2"/>
</dbReference>
<evidence type="ECO:0000313" key="7">
    <source>
        <dbReference type="EMBL" id="APZ78833.1"/>
    </source>
</evidence>
<accession>A0A1P8VQD2</accession>
<dbReference type="Gene3D" id="1.10.1200.10">
    <property type="entry name" value="ACP-like"/>
    <property type="match status" value="1"/>
</dbReference>
<evidence type="ECO:0000256" key="2">
    <source>
        <dbReference type="ARBA" id="ARBA00006432"/>
    </source>
</evidence>
<dbReference type="NCBIfam" id="TIGR01733">
    <property type="entry name" value="AA-adenyl-dom"/>
    <property type="match status" value="2"/>
</dbReference>
<keyword evidence="5" id="KW-0677">Repeat</keyword>
<dbReference type="Gene3D" id="3.40.50.1820">
    <property type="entry name" value="alpha/beta hydrolase"/>
    <property type="match status" value="1"/>
</dbReference>
<dbReference type="Gene3D" id="3.30.300.30">
    <property type="match status" value="3"/>
</dbReference>
<comment type="cofactor">
    <cofactor evidence="1">
        <name>pantetheine 4'-phosphate</name>
        <dbReference type="ChEBI" id="CHEBI:47942"/>
    </cofactor>
</comment>
<dbReference type="SUPFAM" id="SSF52777">
    <property type="entry name" value="CoA-dependent acyltransferases"/>
    <property type="match status" value="6"/>
</dbReference>
<dbReference type="PROSITE" id="PS00455">
    <property type="entry name" value="AMP_BINDING"/>
    <property type="match status" value="2"/>
</dbReference>
<dbReference type="GO" id="GO:0043041">
    <property type="term" value="P:amino acid activation for nonribosomal peptide biosynthetic process"/>
    <property type="evidence" value="ECO:0007669"/>
    <property type="project" value="TreeGrafter"/>
</dbReference>
<dbReference type="InterPro" id="IPR010060">
    <property type="entry name" value="NRPS_synth"/>
</dbReference>
<dbReference type="FunFam" id="1.10.1200.10:FF:000005">
    <property type="entry name" value="Nonribosomal peptide synthetase 1"/>
    <property type="match status" value="1"/>
</dbReference>
<dbReference type="InterPro" id="IPR020845">
    <property type="entry name" value="AMP-binding_CS"/>
</dbReference>
<dbReference type="InterPro" id="IPR009081">
    <property type="entry name" value="PP-bd_ACP"/>
</dbReference>
<dbReference type="Pfam" id="PF00501">
    <property type="entry name" value="AMP-binding"/>
    <property type="match status" value="2"/>
</dbReference>
<dbReference type="InterPro" id="IPR036736">
    <property type="entry name" value="ACP-like_sf"/>
</dbReference>
<dbReference type="InterPro" id="IPR029058">
    <property type="entry name" value="AB_hydrolase_fold"/>
</dbReference>
<gene>
    <name evidence="7" type="primary">mchB</name>
</gene>
<dbReference type="InterPro" id="IPR010071">
    <property type="entry name" value="AA_adenyl_dom"/>
</dbReference>
<feature type="domain" description="Carrier" evidence="6">
    <location>
        <begin position="1458"/>
        <end position="1533"/>
    </location>
</feature>
<dbReference type="Gene3D" id="3.30.559.10">
    <property type="entry name" value="Chloramphenicol acetyltransferase-like domain"/>
    <property type="match status" value="3"/>
</dbReference>
<protein>
    <submittedName>
        <fullName evidence="7">Nonribosomal peptide synthetase</fullName>
    </submittedName>
</protein>
<dbReference type="InterPro" id="IPR042099">
    <property type="entry name" value="ANL_N_sf"/>
</dbReference>
<evidence type="ECO:0000256" key="1">
    <source>
        <dbReference type="ARBA" id="ARBA00001957"/>
    </source>
</evidence>
<dbReference type="InterPro" id="IPR001242">
    <property type="entry name" value="Condensation_dom"/>
</dbReference>
<dbReference type="SUPFAM" id="SSF47336">
    <property type="entry name" value="ACP-like"/>
    <property type="match status" value="2"/>
</dbReference>
<dbReference type="Pfam" id="PF00550">
    <property type="entry name" value="PP-binding"/>
    <property type="match status" value="2"/>
</dbReference>
<dbReference type="InterPro" id="IPR045851">
    <property type="entry name" value="AMP-bd_C_sf"/>
</dbReference>
<dbReference type="Pfam" id="PF13193">
    <property type="entry name" value="AMP-binding_C"/>
    <property type="match status" value="1"/>
</dbReference>
<evidence type="ECO:0000259" key="6">
    <source>
        <dbReference type="PROSITE" id="PS50075"/>
    </source>
</evidence>
<dbReference type="FunFam" id="3.40.50.12780:FF:000012">
    <property type="entry name" value="Non-ribosomal peptide synthetase"/>
    <property type="match status" value="2"/>
</dbReference>
<dbReference type="PROSITE" id="PS50075">
    <property type="entry name" value="CARRIER"/>
    <property type="match status" value="2"/>
</dbReference>
<reference evidence="7" key="1">
    <citation type="journal article" date="2017" name="ACS Chem. Biol.">
        <title>Genomics-Guided Exploitation of Lipopeptide Diversity in Myxobacteria.</title>
        <authorList>
            <person name="Burgard C."/>
            <person name="Zaburannyi N."/>
            <person name="Nadmid S."/>
            <person name="Maier J."/>
            <person name="Jenke-Kodama H."/>
            <person name="Luxenburger E."/>
            <person name="Bernauer H.S."/>
            <person name="Wenzel S.C."/>
        </authorList>
    </citation>
    <scope>NUCLEOTIDE SEQUENCE</scope>
    <source>
        <strain evidence="7">Sg a15</strain>
    </source>
</reference>
<keyword evidence="4" id="KW-0597">Phosphoprotein</keyword>
<keyword evidence="3" id="KW-0596">Phosphopantetheine</keyword>
<name>A0A1P8VQD2_STIAU</name>
<dbReference type="SUPFAM" id="SSF56801">
    <property type="entry name" value="Acetyl-CoA synthetase-like"/>
    <property type="match status" value="2"/>
</dbReference>
<dbReference type="EMBL" id="KX622600">
    <property type="protein sequence ID" value="APZ78833.1"/>
    <property type="molecule type" value="Genomic_DNA"/>
</dbReference>
<dbReference type="GO" id="GO:0005737">
    <property type="term" value="C:cytoplasm"/>
    <property type="evidence" value="ECO:0007669"/>
    <property type="project" value="TreeGrafter"/>
</dbReference>
<proteinExistence type="inferred from homology"/>
<dbReference type="NCBIfam" id="NF003417">
    <property type="entry name" value="PRK04813.1"/>
    <property type="match status" value="3"/>
</dbReference>
<dbReference type="GO" id="GO:0031177">
    <property type="term" value="F:phosphopantetheine binding"/>
    <property type="evidence" value="ECO:0007669"/>
    <property type="project" value="InterPro"/>
</dbReference>
<dbReference type="GO" id="GO:0003824">
    <property type="term" value="F:catalytic activity"/>
    <property type="evidence" value="ECO:0007669"/>
    <property type="project" value="InterPro"/>
</dbReference>
<dbReference type="NCBIfam" id="TIGR01720">
    <property type="entry name" value="NRPS-para261"/>
    <property type="match status" value="1"/>
</dbReference>
<dbReference type="CDD" id="cd19531">
    <property type="entry name" value="LCL_NRPS-like"/>
    <property type="match status" value="2"/>
</dbReference>
<dbReference type="FunFam" id="3.30.559.10:FF:000012">
    <property type="entry name" value="Non-ribosomal peptide synthetase"/>
    <property type="match status" value="1"/>
</dbReference>
<dbReference type="CDD" id="cd17652">
    <property type="entry name" value="A_NRPS_CmdD_like"/>
    <property type="match status" value="1"/>
</dbReference>
<dbReference type="CDD" id="cd19534">
    <property type="entry name" value="E_NRPS"/>
    <property type="match status" value="1"/>
</dbReference>
<evidence type="ECO:0000256" key="3">
    <source>
        <dbReference type="ARBA" id="ARBA00022450"/>
    </source>
</evidence>
<dbReference type="GO" id="GO:0072330">
    <property type="term" value="P:monocarboxylic acid biosynthetic process"/>
    <property type="evidence" value="ECO:0007669"/>
    <property type="project" value="UniProtKB-ARBA"/>
</dbReference>
<dbReference type="InterPro" id="IPR023213">
    <property type="entry name" value="CAT-like_dom_sf"/>
</dbReference>
<dbReference type="InterPro" id="IPR025110">
    <property type="entry name" value="AMP-bd_C"/>
</dbReference>
<dbReference type="InterPro" id="IPR006162">
    <property type="entry name" value="Ppantetheine_attach_site"/>
</dbReference>
<dbReference type="Pfam" id="PF08242">
    <property type="entry name" value="Methyltransf_12"/>
    <property type="match status" value="1"/>
</dbReference>
<evidence type="ECO:0000256" key="5">
    <source>
        <dbReference type="ARBA" id="ARBA00022737"/>
    </source>
</evidence>
<dbReference type="Gene3D" id="3.40.50.150">
    <property type="entry name" value="Vaccinia Virus protein VP39"/>
    <property type="match status" value="1"/>
</dbReference>
<feature type="domain" description="Carrier" evidence="6">
    <location>
        <begin position="2508"/>
        <end position="2582"/>
    </location>
</feature>
<dbReference type="Gene3D" id="3.30.559.30">
    <property type="entry name" value="Nonribosomal peptide synthetase, condensation domain"/>
    <property type="match status" value="3"/>
</dbReference>
<dbReference type="InterPro" id="IPR000873">
    <property type="entry name" value="AMP-dep_synth/lig_dom"/>
</dbReference>
<organism evidence="7">
    <name type="scientific">Stigmatella aurantiaca Sg a15</name>
    <dbReference type="NCBI Taxonomy" id="675526"/>
    <lineage>
        <taxon>Bacteria</taxon>
        <taxon>Pseudomonadati</taxon>
        <taxon>Myxococcota</taxon>
        <taxon>Myxococcia</taxon>
        <taxon>Myxococcales</taxon>
        <taxon>Cystobacterineae</taxon>
        <taxon>Archangiaceae</taxon>
        <taxon>Stigmatella</taxon>
    </lineage>
</organism>
<dbReference type="PANTHER" id="PTHR45527:SF1">
    <property type="entry name" value="FATTY ACID SYNTHASE"/>
    <property type="match status" value="1"/>
</dbReference>
<dbReference type="PROSITE" id="PS00012">
    <property type="entry name" value="PHOSPHOPANTETHEINE"/>
    <property type="match status" value="2"/>
</dbReference>
<dbReference type="FunFam" id="3.40.50.980:FF:000002">
    <property type="entry name" value="Enterobactin synthetase component F"/>
    <property type="match status" value="1"/>
</dbReference>
<dbReference type="InterPro" id="IPR029063">
    <property type="entry name" value="SAM-dependent_MTases_sf"/>
</dbReference>
<dbReference type="InterPro" id="IPR020806">
    <property type="entry name" value="PKS_PP-bd"/>
</dbReference>
<dbReference type="CDD" id="cd17643">
    <property type="entry name" value="A_NRPS_Cytc1-like"/>
    <property type="match status" value="1"/>
</dbReference>
<dbReference type="InterPro" id="IPR013217">
    <property type="entry name" value="Methyltransf_12"/>
</dbReference>
<evidence type="ECO:0000256" key="4">
    <source>
        <dbReference type="ARBA" id="ARBA00022553"/>
    </source>
</evidence>